<accession>B0C0G1</accession>
<gene>
    <name evidence="4" type="primary">apcA</name>
    <name evidence="4" type="ordered locus">AM1_5810</name>
</gene>
<dbReference type="AlphaFoldDB" id="B0C0G1"/>
<sequence>MLSQLKRISLEADGRYATDAELACVKSYLQDVGQRISGYEKIRDAEDAIMDDSEVQLTDIEPQVFCKGPKDYSETCRRDRKNTLRYAATAMLFNDLDRLRDGLLLWQRTIVRAVKDEQASTLTWREMPEVLRGHLSAEETDLMMPALHLNQALLS</sequence>
<comment type="similarity">
    <text evidence="1">Belongs to the phycobiliprotein family.</text>
</comment>
<keyword evidence="3" id="KW-0089">Bile pigment</keyword>
<evidence type="ECO:0000256" key="2">
    <source>
        <dbReference type="ARBA" id="ARBA00022991"/>
    </source>
</evidence>
<dbReference type="eggNOG" id="ENOG5031SX7">
    <property type="taxonomic scope" value="Bacteria"/>
</dbReference>
<evidence type="ECO:0000313" key="5">
    <source>
        <dbReference type="Proteomes" id="UP000000268"/>
    </source>
</evidence>
<dbReference type="OrthoDB" id="423955at2"/>
<dbReference type="Proteomes" id="UP000000268">
    <property type="component" value="Chromosome"/>
</dbReference>
<evidence type="ECO:0000256" key="3">
    <source>
        <dbReference type="ARBA" id="ARBA00023307"/>
    </source>
</evidence>
<dbReference type="GO" id="GO:0030089">
    <property type="term" value="C:phycobilisome"/>
    <property type="evidence" value="ECO:0007669"/>
    <property type="project" value="InterPro"/>
</dbReference>
<dbReference type="KEGG" id="amr:AM1_5810"/>
<dbReference type="InterPro" id="IPR009050">
    <property type="entry name" value="Globin-like_sf"/>
</dbReference>
<reference evidence="4 5" key="1">
    <citation type="journal article" date="2008" name="Proc. Natl. Acad. Sci. U.S.A.">
        <title>Niche adaptation and genome expansion in the chlorophyll d-producing cyanobacterium Acaryochloris marina.</title>
        <authorList>
            <person name="Swingley W.D."/>
            <person name="Chen M."/>
            <person name="Cheung P.C."/>
            <person name="Conrad A.L."/>
            <person name="Dejesa L.C."/>
            <person name="Hao J."/>
            <person name="Honchak B.M."/>
            <person name="Karbach L.E."/>
            <person name="Kurdoglu A."/>
            <person name="Lahiri S."/>
            <person name="Mastrian S.D."/>
            <person name="Miyashita H."/>
            <person name="Page L."/>
            <person name="Ramakrishna P."/>
            <person name="Satoh S."/>
            <person name="Sattley W.M."/>
            <person name="Shimada Y."/>
            <person name="Taylor H.L."/>
            <person name="Tomo T."/>
            <person name="Tsuchiya T."/>
            <person name="Wang Z.T."/>
            <person name="Raymond J."/>
            <person name="Mimuro M."/>
            <person name="Blankenship R.E."/>
            <person name="Touchman J.W."/>
        </authorList>
    </citation>
    <scope>NUCLEOTIDE SEQUENCE [LARGE SCALE GENOMIC DNA]</scope>
    <source>
        <strain evidence="5">MBIC 11017</strain>
    </source>
</reference>
<evidence type="ECO:0000313" key="4">
    <source>
        <dbReference type="EMBL" id="ABW30754.1"/>
    </source>
</evidence>
<dbReference type="GO" id="GO:0015979">
    <property type="term" value="P:photosynthesis"/>
    <property type="evidence" value="ECO:0007669"/>
    <property type="project" value="InterPro"/>
</dbReference>
<dbReference type="InterPro" id="IPR012128">
    <property type="entry name" value="Phycobilisome_asu/bsu"/>
</dbReference>
<dbReference type="HOGENOM" id="CLU_137322_0_0_3"/>
<name>B0C0G1_ACAM1</name>
<protein>
    <submittedName>
        <fullName evidence="4">Allophycocyanin alpha subunit ApcA</fullName>
    </submittedName>
</protein>
<dbReference type="CDD" id="cd08919">
    <property type="entry name" value="PBP-like"/>
    <property type="match status" value="1"/>
</dbReference>
<dbReference type="EMBL" id="CP000828">
    <property type="protein sequence ID" value="ABW30754.1"/>
    <property type="molecule type" value="Genomic_DNA"/>
</dbReference>
<proteinExistence type="inferred from homology"/>
<organism evidence="4 5">
    <name type="scientific">Acaryochloris marina (strain MBIC 11017)</name>
    <dbReference type="NCBI Taxonomy" id="329726"/>
    <lineage>
        <taxon>Bacteria</taxon>
        <taxon>Bacillati</taxon>
        <taxon>Cyanobacteriota</taxon>
        <taxon>Cyanophyceae</taxon>
        <taxon>Acaryochloridales</taxon>
        <taxon>Acaryochloridaceae</taxon>
        <taxon>Acaryochloris</taxon>
    </lineage>
</organism>
<dbReference type="Pfam" id="PF00502">
    <property type="entry name" value="Phycobilisome"/>
    <property type="match status" value="1"/>
</dbReference>
<dbReference type="SUPFAM" id="SSF46458">
    <property type="entry name" value="Globin-like"/>
    <property type="match status" value="1"/>
</dbReference>
<dbReference type="Gene3D" id="1.10.490.20">
    <property type="entry name" value="Phycocyanins"/>
    <property type="match status" value="1"/>
</dbReference>
<evidence type="ECO:0000256" key="1">
    <source>
        <dbReference type="ARBA" id="ARBA00008182"/>
    </source>
</evidence>
<dbReference type="InterPro" id="IPR038719">
    <property type="entry name" value="Phycobilisome_asu/bsu_sf"/>
</dbReference>
<dbReference type="RefSeq" id="WP_012165967.1">
    <property type="nucleotide sequence ID" value="NC_009925.1"/>
</dbReference>
<keyword evidence="2" id="KW-0157">Chromophore</keyword>
<dbReference type="STRING" id="329726.AM1_5810"/>
<keyword evidence="5" id="KW-1185">Reference proteome</keyword>